<dbReference type="Gene3D" id="1.10.760.10">
    <property type="entry name" value="Cytochrome c-like domain"/>
    <property type="match status" value="1"/>
</dbReference>
<dbReference type="Pfam" id="PF00034">
    <property type="entry name" value="Cytochrom_C"/>
    <property type="match status" value="1"/>
</dbReference>
<dbReference type="GO" id="GO:0009055">
    <property type="term" value="F:electron transfer activity"/>
    <property type="evidence" value="ECO:0007669"/>
    <property type="project" value="InterPro"/>
</dbReference>
<evidence type="ECO:0000256" key="1">
    <source>
        <dbReference type="ARBA" id="ARBA00022617"/>
    </source>
</evidence>
<keyword evidence="1 4" id="KW-0349">Heme</keyword>
<feature type="signal peptide" evidence="5">
    <location>
        <begin position="1"/>
        <end position="24"/>
    </location>
</feature>
<evidence type="ECO:0000313" key="7">
    <source>
        <dbReference type="EMBL" id="OQP63991.1"/>
    </source>
</evidence>
<dbReference type="InterPro" id="IPR011042">
    <property type="entry name" value="6-blade_b-propeller_TolB-like"/>
</dbReference>
<name>A0A1V9G048_9BACT</name>
<dbReference type="Proteomes" id="UP000192796">
    <property type="component" value="Unassembled WGS sequence"/>
</dbReference>
<proteinExistence type="predicted"/>
<protein>
    <recommendedName>
        <fullName evidence="6">Cytochrome c domain-containing protein</fullName>
    </recommendedName>
</protein>
<dbReference type="RefSeq" id="WP_158085229.1">
    <property type="nucleotide sequence ID" value="NZ_LVYD01000043.1"/>
</dbReference>
<evidence type="ECO:0000256" key="2">
    <source>
        <dbReference type="ARBA" id="ARBA00022723"/>
    </source>
</evidence>
<keyword evidence="5" id="KW-0732">Signal</keyword>
<evidence type="ECO:0000256" key="3">
    <source>
        <dbReference type="ARBA" id="ARBA00023004"/>
    </source>
</evidence>
<evidence type="ECO:0000259" key="6">
    <source>
        <dbReference type="PROSITE" id="PS51007"/>
    </source>
</evidence>
<feature type="domain" description="Cytochrome c" evidence="6">
    <location>
        <begin position="462"/>
        <end position="550"/>
    </location>
</feature>
<dbReference type="OrthoDB" id="9811395at2"/>
<organism evidence="7 8">
    <name type="scientific">Niastella vici</name>
    <dbReference type="NCBI Taxonomy" id="1703345"/>
    <lineage>
        <taxon>Bacteria</taxon>
        <taxon>Pseudomonadati</taxon>
        <taxon>Bacteroidota</taxon>
        <taxon>Chitinophagia</taxon>
        <taxon>Chitinophagales</taxon>
        <taxon>Chitinophagaceae</taxon>
        <taxon>Niastella</taxon>
    </lineage>
</organism>
<evidence type="ECO:0000256" key="4">
    <source>
        <dbReference type="PROSITE-ProRule" id="PRU00433"/>
    </source>
</evidence>
<dbReference type="Pfam" id="PF22807">
    <property type="entry name" value="TrAA12"/>
    <property type="match status" value="1"/>
</dbReference>
<dbReference type="GO" id="GO:0020037">
    <property type="term" value="F:heme binding"/>
    <property type="evidence" value="ECO:0007669"/>
    <property type="project" value="InterPro"/>
</dbReference>
<dbReference type="InterPro" id="IPR054539">
    <property type="entry name" value="Beta-prop_PDH"/>
</dbReference>
<dbReference type="PANTHER" id="PTHR35008:SF8">
    <property type="entry name" value="ALCOHOL DEHYDROGENASE CYTOCHROME C SUBUNIT"/>
    <property type="match status" value="1"/>
</dbReference>
<dbReference type="EMBL" id="LVYD01000043">
    <property type="protein sequence ID" value="OQP63991.1"/>
    <property type="molecule type" value="Genomic_DNA"/>
</dbReference>
<dbReference type="STRING" id="1703345.A3860_21460"/>
<dbReference type="InterPro" id="IPR036909">
    <property type="entry name" value="Cyt_c-like_dom_sf"/>
</dbReference>
<dbReference type="SUPFAM" id="SSF46626">
    <property type="entry name" value="Cytochrome c"/>
    <property type="match status" value="1"/>
</dbReference>
<keyword evidence="3 4" id="KW-0408">Iron</keyword>
<dbReference type="PROSITE" id="PS51007">
    <property type="entry name" value="CYTC"/>
    <property type="match status" value="1"/>
</dbReference>
<evidence type="ECO:0000313" key="8">
    <source>
        <dbReference type="Proteomes" id="UP000192796"/>
    </source>
</evidence>
<gene>
    <name evidence="7" type="ORF">A3860_21460</name>
</gene>
<reference evidence="7 8" key="1">
    <citation type="submission" date="2016-03" db="EMBL/GenBank/DDBJ databases">
        <title>Niastella vici sp. nov., isolated from farmland soil.</title>
        <authorList>
            <person name="Chen L."/>
            <person name="Wang D."/>
            <person name="Yang S."/>
            <person name="Wang G."/>
        </authorList>
    </citation>
    <scope>NUCLEOTIDE SEQUENCE [LARGE SCALE GENOMIC DNA]</scope>
    <source>
        <strain evidence="7 8">DJ57</strain>
    </source>
</reference>
<comment type="caution">
    <text evidence="7">The sequence shown here is derived from an EMBL/GenBank/DDBJ whole genome shotgun (WGS) entry which is preliminary data.</text>
</comment>
<dbReference type="InterPro" id="IPR009056">
    <property type="entry name" value="Cyt_c-like_dom"/>
</dbReference>
<dbReference type="GO" id="GO:0046872">
    <property type="term" value="F:metal ion binding"/>
    <property type="evidence" value="ECO:0007669"/>
    <property type="project" value="UniProtKB-KW"/>
</dbReference>
<feature type="chain" id="PRO_5012573957" description="Cytochrome c domain-containing protein" evidence="5">
    <location>
        <begin position="25"/>
        <end position="569"/>
    </location>
</feature>
<sequence length="569" mass="62075">MNLPRNNVFTAFFLLLLLPFTGTTQTPQPDTTGLKLPEGFSSLIVADKLGKTRHLLITPQNDIYVRLARPVNGNGTLLLHQENGKATVKFGFGNYGGTGIYLRDGYLYTASNSEIFRYKVDANNQVDTNSMERIVTGLVDKGTHETKSIMMDKEGNMYIPIGCPSNSCQEKDRQKGSLGMAGCPLLETSGGVWMFKRDKKDQTYADGIRYATGLRNVVAVDWNYQANKLFVMQHGRDQLNFIFPDMYTAKDNAELPAECMYALNKGDNAGWPFIYYDRFQKKKMLAPEYGGDGKKEGSAEFIEPAAAYPAHMAPNDLLFYTGNQFPEKYRNGAFIAFHGSWNRAPEPQAGFFVVFQPFKNGMPSGEWEVFADNFSGSSDKTANGRADHRPCGLAQGPDGSLYVCDDKGGTIFKISYNKKESTVKAVPAKQTTAVKKTPAGTTAVKTAAATKPATKATPAASPAIAAGKIVYTQNCAACHQADGGGVQDLNPPLSKTSYVLGNKTRLINVVLEGLSQQLVDGEKYGNAMPPLNYLSDKDIANVLTFIRASFGNKASAVTEGEVKKARAKK</sequence>
<accession>A0A1V9G048</accession>
<dbReference type="Gene3D" id="2.120.10.30">
    <property type="entry name" value="TolB, C-terminal domain"/>
    <property type="match status" value="1"/>
</dbReference>
<dbReference type="PANTHER" id="PTHR35008">
    <property type="entry name" value="BLL4482 PROTEIN-RELATED"/>
    <property type="match status" value="1"/>
</dbReference>
<dbReference type="SUPFAM" id="SSF50952">
    <property type="entry name" value="Soluble quinoprotein glucose dehydrogenase"/>
    <property type="match status" value="1"/>
</dbReference>
<keyword evidence="8" id="KW-1185">Reference proteome</keyword>
<evidence type="ECO:0000256" key="5">
    <source>
        <dbReference type="SAM" id="SignalP"/>
    </source>
</evidence>
<dbReference type="InterPro" id="IPR051459">
    <property type="entry name" value="Cytochrome_c-type_DH"/>
</dbReference>
<dbReference type="AlphaFoldDB" id="A0A1V9G048"/>
<dbReference type="InterPro" id="IPR011041">
    <property type="entry name" value="Quinoprot_gluc/sorb_DH_b-prop"/>
</dbReference>
<keyword evidence="2 4" id="KW-0479">Metal-binding</keyword>